<accession>A0A6S6TGI6</accession>
<gene>
    <name evidence="2" type="ORF">HELGO_WM18255</name>
</gene>
<keyword evidence="1" id="KW-0472">Membrane</keyword>
<feature type="transmembrane region" description="Helical" evidence="1">
    <location>
        <begin position="20"/>
        <end position="41"/>
    </location>
</feature>
<keyword evidence="1" id="KW-0812">Transmembrane</keyword>
<organism evidence="2">
    <name type="scientific">uncultured Thiotrichaceae bacterium</name>
    <dbReference type="NCBI Taxonomy" id="298394"/>
    <lineage>
        <taxon>Bacteria</taxon>
        <taxon>Pseudomonadati</taxon>
        <taxon>Pseudomonadota</taxon>
        <taxon>Gammaproteobacteria</taxon>
        <taxon>Thiotrichales</taxon>
        <taxon>Thiotrichaceae</taxon>
        <taxon>environmental samples</taxon>
    </lineage>
</organism>
<evidence type="ECO:0000256" key="1">
    <source>
        <dbReference type="SAM" id="Phobius"/>
    </source>
</evidence>
<dbReference type="EMBL" id="CACVAV010000252">
    <property type="protein sequence ID" value="CAA6815567.1"/>
    <property type="molecule type" value="Genomic_DNA"/>
</dbReference>
<dbReference type="AlphaFoldDB" id="A0A6S6TGI6"/>
<protein>
    <submittedName>
        <fullName evidence="2">5-bromo-4-chloroindolyl phosphate hydrolysis protein</fullName>
    </submittedName>
</protein>
<reference evidence="2" key="1">
    <citation type="submission" date="2020-01" db="EMBL/GenBank/DDBJ databases">
        <authorList>
            <person name="Meier V. D."/>
            <person name="Meier V D."/>
        </authorList>
    </citation>
    <scope>NUCLEOTIDE SEQUENCE</scope>
    <source>
        <strain evidence="2">HLG_WM_MAG_08</strain>
    </source>
</reference>
<dbReference type="Pfam" id="PF10112">
    <property type="entry name" value="Halogen_Hydrol"/>
    <property type="match status" value="1"/>
</dbReference>
<proteinExistence type="predicted"/>
<feature type="transmembrane region" description="Helical" evidence="1">
    <location>
        <begin position="88"/>
        <end position="108"/>
    </location>
</feature>
<feature type="transmembrane region" description="Helical" evidence="1">
    <location>
        <begin position="47"/>
        <end position="67"/>
    </location>
</feature>
<evidence type="ECO:0000313" key="2">
    <source>
        <dbReference type="EMBL" id="CAA6815567.1"/>
    </source>
</evidence>
<name>A0A6S6TGI6_9GAMM</name>
<keyword evidence="1" id="KW-1133">Transmembrane helix</keyword>
<dbReference type="InterPro" id="IPR018770">
    <property type="entry name" value="ChloroindolylP_hydrolase"/>
</dbReference>
<sequence length="274" mass="29945">MSKAKRYNPTTQEAVHSIRYGLKGILLYLLPIPALIAGIVALVRGDIIGTLITGGSFAAYMFAAHVARHGFKLEGEYKRRKIARAPKAPFKTLAAILIAVTTTLLAAFGANYSIPAAVVLGGAAFLGFTLYYGLDPRKDKTGNITGYGVSVEEMLEALESAQVRIKAIDSANQKINNPDYHQRLNRITDKARDILVSIEDDPKRLSRARKFLKVYLDGAQKVTEGYVKSNSSHVGTTAALEADFSNVLNSIEDTFAEQHDKLLSNDNFDLDVQI</sequence>
<feature type="transmembrane region" description="Helical" evidence="1">
    <location>
        <begin position="114"/>
        <end position="134"/>
    </location>
</feature>
<feature type="non-terminal residue" evidence="2">
    <location>
        <position position="274"/>
    </location>
</feature>